<comment type="similarity">
    <text evidence="1 2">Belongs to the pirin family.</text>
</comment>
<accession>A0ABZ0IY28</accession>
<reference evidence="5 6" key="1">
    <citation type="journal article" date="2023" name="Microbiol. Resour. Announc.">
        <title>Complete Genome Sequence of Imperialibacter roseus strain P4T.</title>
        <authorList>
            <person name="Tizabi D.R."/>
            <person name="Bachvaroff T."/>
            <person name="Hill R.T."/>
        </authorList>
    </citation>
    <scope>NUCLEOTIDE SEQUENCE [LARGE SCALE GENOMIC DNA]</scope>
    <source>
        <strain evidence="5 6">P4T</strain>
    </source>
</reference>
<dbReference type="Pfam" id="PF02678">
    <property type="entry name" value="Pirin"/>
    <property type="match status" value="1"/>
</dbReference>
<evidence type="ECO:0000256" key="2">
    <source>
        <dbReference type="RuleBase" id="RU003457"/>
    </source>
</evidence>
<dbReference type="PIRSF" id="PIRSF006232">
    <property type="entry name" value="Pirin"/>
    <property type="match status" value="1"/>
</dbReference>
<evidence type="ECO:0000313" key="6">
    <source>
        <dbReference type="Proteomes" id="UP001302349"/>
    </source>
</evidence>
<dbReference type="PANTHER" id="PTHR13903:SF8">
    <property type="entry name" value="PIRIN"/>
    <property type="match status" value="1"/>
</dbReference>
<dbReference type="InterPro" id="IPR003829">
    <property type="entry name" value="Pirin_N_dom"/>
</dbReference>
<evidence type="ECO:0000313" key="5">
    <source>
        <dbReference type="EMBL" id="WOK09275.1"/>
    </source>
</evidence>
<dbReference type="Proteomes" id="UP001302349">
    <property type="component" value="Chromosome"/>
</dbReference>
<dbReference type="InterPro" id="IPR012093">
    <property type="entry name" value="Pirin"/>
</dbReference>
<keyword evidence="6" id="KW-1185">Reference proteome</keyword>
<dbReference type="EMBL" id="CP136051">
    <property type="protein sequence ID" value="WOK09275.1"/>
    <property type="molecule type" value="Genomic_DNA"/>
</dbReference>
<dbReference type="Gene3D" id="2.60.120.10">
    <property type="entry name" value="Jelly Rolls"/>
    <property type="match status" value="2"/>
</dbReference>
<dbReference type="RefSeq" id="WP_317491895.1">
    <property type="nucleotide sequence ID" value="NZ_CP136051.1"/>
</dbReference>
<protein>
    <submittedName>
        <fullName evidence="5">Pirin-like C-terminal cupin domain-containing protein</fullName>
    </submittedName>
</protein>
<dbReference type="InterPro" id="IPR014710">
    <property type="entry name" value="RmlC-like_jellyroll"/>
</dbReference>
<sequence>MMSLHRKLGKTYTPADQQGFLGLGHVARAVIQVPYPDSDPFIMLMDDMLDKKDNIPVGGPHPHAGFETVTLMLEGEMGDEKHTMKAGDLQLMTAGSGIVHTETIDKEAKMRILQLWLNLPKKDRQALPRVQDIALEHVPTKSEEGLVLRLYSGSLGGFTSPIKNYTPFILADITLQPGATTVQDIPASYTAFLYAIDGNVLVGNEARQLNANQVGWLDRFSEEGTSQLRLEAGETGARVILYAGQPQNDEIVSHGPFIADTQEDIRRLYREYRNGEMNHISMVEEEQKMAW</sequence>
<gene>
    <name evidence="5" type="ORF">RT717_11560</name>
</gene>
<evidence type="ECO:0000259" key="3">
    <source>
        <dbReference type="Pfam" id="PF02678"/>
    </source>
</evidence>
<feature type="domain" description="Pirin C-terminal" evidence="4">
    <location>
        <begin position="171"/>
        <end position="277"/>
    </location>
</feature>
<organism evidence="5 6">
    <name type="scientific">Imperialibacter roseus</name>
    <dbReference type="NCBI Taxonomy" id="1324217"/>
    <lineage>
        <taxon>Bacteria</taxon>
        <taxon>Pseudomonadati</taxon>
        <taxon>Bacteroidota</taxon>
        <taxon>Cytophagia</taxon>
        <taxon>Cytophagales</taxon>
        <taxon>Flammeovirgaceae</taxon>
        <taxon>Imperialibacter</taxon>
    </lineage>
</organism>
<dbReference type="InterPro" id="IPR008778">
    <property type="entry name" value="Pirin_C_dom"/>
</dbReference>
<feature type="domain" description="Pirin N-terminal" evidence="3">
    <location>
        <begin position="51"/>
        <end position="117"/>
    </location>
</feature>
<dbReference type="Pfam" id="PF05726">
    <property type="entry name" value="Pirin_C"/>
    <property type="match status" value="1"/>
</dbReference>
<name>A0ABZ0IY28_9BACT</name>
<evidence type="ECO:0000256" key="1">
    <source>
        <dbReference type="ARBA" id="ARBA00008416"/>
    </source>
</evidence>
<dbReference type="InterPro" id="IPR011051">
    <property type="entry name" value="RmlC_Cupin_sf"/>
</dbReference>
<evidence type="ECO:0000259" key="4">
    <source>
        <dbReference type="Pfam" id="PF05726"/>
    </source>
</evidence>
<proteinExistence type="inferred from homology"/>
<dbReference type="CDD" id="cd02247">
    <property type="entry name" value="cupin_pirin_C"/>
    <property type="match status" value="1"/>
</dbReference>
<dbReference type="SUPFAM" id="SSF51182">
    <property type="entry name" value="RmlC-like cupins"/>
    <property type="match status" value="1"/>
</dbReference>
<dbReference type="PANTHER" id="PTHR13903">
    <property type="entry name" value="PIRIN-RELATED"/>
    <property type="match status" value="1"/>
</dbReference>